<feature type="domain" description="DAGKc" evidence="1">
    <location>
        <begin position="49"/>
        <end position="181"/>
    </location>
</feature>
<dbReference type="SMART" id="SM00046">
    <property type="entry name" value="DAGKc"/>
    <property type="match status" value="1"/>
</dbReference>
<dbReference type="AlphaFoldDB" id="A0A6N2RQP3"/>
<dbReference type="Gene3D" id="3.40.50.10330">
    <property type="entry name" value="Probable inorganic polyphosphate/atp-NAD kinase, domain 1"/>
    <property type="match status" value="1"/>
</dbReference>
<evidence type="ECO:0000259" key="1">
    <source>
        <dbReference type="PROSITE" id="PS50146"/>
    </source>
</evidence>
<name>A0A6N2RQP3_9ACTO</name>
<dbReference type="PANTHER" id="PTHR30492">
    <property type="entry name" value="METHYLGLYOXAL SYNTHASE"/>
    <property type="match status" value="1"/>
</dbReference>
<reference evidence="2" key="1">
    <citation type="submission" date="2019-11" db="EMBL/GenBank/DDBJ databases">
        <authorList>
            <person name="Feng L."/>
        </authorList>
    </citation>
    <scope>NUCLEOTIDE SEQUENCE</scope>
    <source>
        <strain evidence="2">AodontolyticusLFYP35</strain>
    </source>
</reference>
<dbReference type="InterPro" id="IPR016064">
    <property type="entry name" value="NAD/diacylglycerol_kinase_sf"/>
</dbReference>
<dbReference type="GO" id="GO:0005829">
    <property type="term" value="C:cytosol"/>
    <property type="evidence" value="ECO:0007669"/>
    <property type="project" value="TreeGrafter"/>
</dbReference>
<dbReference type="InterPro" id="IPR001206">
    <property type="entry name" value="Diacylglycerol_kinase_cat_dom"/>
</dbReference>
<dbReference type="InterPro" id="IPR004363">
    <property type="entry name" value="Methylgl_synth"/>
</dbReference>
<dbReference type="PROSITE" id="PS50146">
    <property type="entry name" value="DAGK"/>
    <property type="match status" value="1"/>
</dbReference>
<dbReference type="SUPFAM" id="SSF111331">
    <property type="entry name" value="NAD kinase/diacylglycerol kinase-like"/>
    <property type="match status" value="1"/>
</dbReference>
<proteinExistence type="predicted"/>
<dbReference type="Gene3D" id="2.60.200.40">
    <property type="match status" value="1"/>
</dbReference>
<dbReference type="PANTHER" id="PTHR30492:SF0">
    <property type="entry name" value="METHYLGLYOXAL SYNTHASE"/>
    <property type="match status" value="1"/>
</dbReference>
<dbReference type="GO" id="GO:0019242">
    <property type="term" value="P:methylglyoxal biosynthetic process"/>
    <property type="evidence" value="ECO:0007669"/>
    <property type="project" value="InterPro"/>
</dbReference>
<dbReference type="GO" id="GO:0008929">
    <property type="term" value="F:methylglyoxal synthase activity"/>
    <property type="evidence" value="ECO:0007669"/>
    <property type="project" value="InterPro"/>
</dbReference>
<dbReference type="EC" id="2.7.1.107" evidence="2"/>
<gene>
    <name evidence="2" type="primary">dagK_1</name>
    <name evidence="2" type="ORF">AOLFYP35_00487</name>
</gene>
<keyword evidence="2" id="KW-0418">Kinase</keyword>
<evidence type="ECO:0000313" key="2">
    <source>
        <dbReference type="EMBL" id="VYS83457.1"/>
    </source>
</evidence>
<protein>
    <submittedName>
        <fullName evidence="2">Diacylglycerol kinase</fullName>
        <ecNumber evidence="2">2.7.1.107</ecNumber>
    </submittedName>
</protein>
<accession>A0A6N2RQP3</accession>
<dbReference type="GO" id="GO:0004143">
    <property type="term" value="F:ATP-dependent diacylglycerol kinase activity"/>
    <property type="evidence" value="ECO:0007669"/>
    <property type="project" value="UniProtKB-EC"/>
</dbReference>
<dbReference type="Pfam" id="PF00781">
    <property type="entry name" value="DAGK_cat"/>
    <property type="match status" value="1"/>
</dbReference>
<keyword evidence="2" id="KW-0808">Transferase</keyword>
<organism evidence="2">
    <name type="scientific">Schaalia odontolytica</name>
    <dbReference type="NCBI Taxonomy" id="1660"/>
    <lineage>
        <taxon>Bacteria</taxon>
        <taxon>Bacillati</taxon>
        <taxon>Actinomycetota</taxon>
        <taxon>Actinomycetes</taxon>
        <taxon>Actinomycetales</taxon>
        <taxon>Actinomycetaceae</taxon>
        <taxon>Schaalia</taxon>
    </lineage>
</organism>
<dbReference type="EMBL" id="CACRSM010000002">
    <property type="protein sequence ID" value="VYS83457.1"/>
    <property type="molecule type" value="Genomic_DNA"/>
</dbReference>
<sequence>MRKFRAPSPYLIALAGIAGAGVTAGAKYFIQSRSRRAHRSAISLPPSIAENIRPWVVFNPSKHDDPQEFRNSLTMDARALGVRDIHFIETSIADPGVSQARKAVRAGATHVIAAGGDGTVRAVAAGLAHTGVRMGILPEGTGNVLARNLGLPLDSPLDALAVALGESTHRVDLAWLRMVDPEERFNLPCEGKLLAGVASSHPSSSDEAALALDDEFPFVTLAGMGFDGETMSKTDPELKKNIGWAAYVLSAINSLDVPRMGARLRGQAAHGGDDSSEFTARCVLFANCGDLPVITLAPEASLHDGLLDVIAVDTQVGLVGWADLSLKVFSQSLGLPQVNTPVSPADLSIRQVRECELELDQPAVVEVDGDAIGRSAKVAVRIDQGALLIAG</sequence>
<dbReference type="InterPro" id="IPR017438">
    <property type="entry name" value="ATP-NAD_kinase_N"/>
</dbReference>